<dbReference type="Gene3D" id="2.30.42.10">
    <property type="match status" value="1"/>
</dbReference>
<dbReference type="OrthoDB" id="43580at2759"/>
<gene>
    <name evidence="1" type="primary">WBGene00272202</name>
</gene>
<name>A0A2A6BB62_PRIPA</name>
<dbReference type="Proteomes" id="UP000005239">
    <property type="component" value="Unassembled WGS sequence"/>
</dbReference>
<dbReference type="PROSITE" id="PS50106">
    <property type="entry name" value="PDZ"/>
    <property type="match status" value="1"/>
</dbReference>
<sequence>MTPRTVTITKGEDWKWGITFIGFCISTVTPGSSADLNGLRRGDELISTDGVRTDRNSKGLEIVTHVAEARGTITLGVRYNPKKLEEKERKKQEKLEADEKESKRIVLEIIAFIAAFVFALLVYVVLHWYSMI</sequence>
<dbReference type="InterPro" id="IPR051109">
    <property type="entry name" value="MAM_complex_regulator"/>
</dbReference>
<organism evidence="1 2">
    <name type="scientific">Pristionchus pacificus</name>
    <name type="common">Parasitic nematode worm</name>
    <dbReference type="NCBI Taxonomy" id="54126"/>
    <lineage>
        <taxon>Eukaryota</taxon>
        <taxon>Metazoa</taxon>
        <taxon>Ecdysozoa</taxon>
        <taxon>Nematoda</taxon>
        <taxon>Chromadorea</taxon>
        <taxon>Rhabditida</taxon>
        <taxon>Rhabditina</taxon>
        <taxon>Diplogasteromorpha</taxon>
        <taxon>Diplogasteroidea</taxon>
        <taxon>Neodiplogasteridae</taxon>
        <taxon>Pristionchus</taxon>
    </lineage>
</organism>
<dbReference type="InterPro" id="IPR036034">
    <property type="entry name" value="PDZ_sf"/>
</dbReference>
<dbReference type="InterPro" id="IPR001478">
    <property type="entry name" value="PDZ"/>
</dbReference>
<dbReference type="EnsemblMetazoa" id="PPA33833.1">
    <property type="protein sequence ID" value="PPA33833.1"/>
    <property type="gene ID" value="WBGene00272202"/>
</dbReference>
<protein>
    <submittedName>
        <fullName evidence="1">PDZ domain-containing protein</fullName>
    </submittedName>
</protein>
<reference evidence="1" key="2">
    <citation type="submission" date="2022-06" db="UniProtKB">
        <authorList>
            <consortium name="EnsemblMetazoa"/>
        </authorList>
    </citation>
    <scope>IDENTIFICATION</scope>
    <source>
        <strain evidence="1">PS312</strain>
    </source>
</reference>
<dbReference type="Pfam" id="PF00595">
    <property type="entry name" value="PDZ"/>
    <property type="match status" value="1"/>
</dbReference>
<accession>A0A2A6BB62</accession>
<dbReference type="SUPFAM" id="SSF50156">
    <property type="entry name" value="PDZ domain-like"/>
    <property type="match status" value="1"/>
</dbReference>
<dbReference type="AlphaFoldDB" id="A0A2A6BB62"/>
<proteinExistence type="predicted"/>
<evidence type="ECO:0000313" key="2">
    <source>
        <dbReference type="Proteomes" id="UP000005239"/>
    </source>
</evidence>
<evidence type="ECO:0000313" key="1">
    <source>
        <dbReference type="EnsemblMetazoa" id="PPA33833.1"/>
    </source>
</evidence>
<reference evidence="2" key="1">
    <citation type="journal article" date="2008" name="Nat. Genet.">
        <title>The Pristionchus pacificus genome provides a unique perspective on nematode lifestyle and parasitism.</title>
        <authorList>
            <person name="Dieterich C."/>
            <person name="Clifton S.W."/>
            <person name="Schuster L.N."/>
            <person name="Chinwalla A."/>
            <person name="Delehaunty K."/>
            <person name="Dinkelacker I."/>
            <person name="Fulton L."/>
            <person name="Fulton R."/>
            <person name="Godfrey J."/>
            <person name="Minx P."/>
            <person name="Mitreva M."/>
            <person name="Roeseler W."/>
            <person name="Tian H."/>
            <person name="Witte H."/>
            <person name="Yang S.P."/>
            <person name="Wilson R.K."/>
            <person name="Sommer R.J."/>
        </authorList>
    </citation>
    <scope>NUCLEOTIDE SEQUENCE [LARGE SCALE GENOMIC DNA]</scope>
    <source>
        <strain evidence="2">PS312</strain>
    </source>
</reference>
<dbReference type="SMART" id="SM00228">
    <property type="entry name" value="PDZ"/>
    <property type="match status" value="1"/>
</dbReference>
<accession>A0A8R1UJI7</accession>
<dbReference type="PANTHER" id="PTHR14063">
    <property type="entry name" value="PROTEIN LIN-7 HOMOLOG"/>
    <property type="match status" value="1"/>
</dbReference>
<keyword evidence="2" id="KW-1185">Reference proteome</keyword>